<gene>
    <name evidence="7 13" type="primary">pdxH</name>
    <name evidence="13" type="ORF">F8566_39000</name>
</gene>
<dbReference type="NCBIfam" id="NF004231">
    <property type="entry name" value="PRK05679.1"/>
    <property type="match status" value="1"/>
</dbReference>
<dbReference type="PIRSF" id="PIRSF000190">
    <property type="entry name" value="Pyd_amn-ph_oxd"/>
    <property type="match status" value="1"/>
</dbReference>
<feature type="binding site" evidence="7 8">
    <location>
        <position position="138"/>
    </location>
    <ligand>
        <name>substrate</name>
    </ligand>
</feature>
<feature type="region of interest" description="Disordered" evidence="10">
    <location>
        <begin position="1"/>
        <end position="20"/>
    </location>
</feature>
<keyword evidence="6 7" id="KW-0664">Pyridoxine biosynthesis</keyword>
<feature type="binding site" evidence="7 9">
    <location>
        <position position="120"/>
    </location>
    <ligand>
        <name>FMN</name>
        <dbReference type="ChEBI" id="CHEBI:58210"/>
    </ligand>
</feature>
<comment type="catalytic activity">
    <reaction evidence="7">
        <text>pyridoxine 5'-phosphate + O2 = pyridoxal 5'-phosphate + H2O2</text>
        <dbReference type="Rhea" id="RHEA:15149"/>
        <dbReference type="ChEBI" id="CHEBI:15379"/>
        <dbReference type="ChEBI" id="CHEBI:16240"/>
        <dbReference type="ChEBI" id="CHEBI:58589"/>
        <dbReference type="ChEBI" id="CHEBI:597326"/>
        <dbReference type="EC" id="1.4.3.5"/>
    </reaction>
</comment>
<dbReference type="InterPro" id="IPR000659">
    <property type="entry name" value="Pyridox_Oxase"/>
</dbReference>
<evidence type="ECO:0000256" key="1">
    <source>
        <dbReference type="ARBA" id="ARBA00007301"/>
    </source>
</evidence>
<comment type="subunit">
    <text evidence="2 7">Homodimer.</text>
</comment>
<feature type="binding site" evidence="8">
    <location>
        <begin position="23"/>
        <end position="26"/>
    </location>
    <ligand>
        <name>substrate</name>
    </ligand>
</feature>
<dbReference type="SUPFAM" id="SSF50475">
    <property type="entry name" value="FMN-binding split barrel"/>
    <property type="match status" value="1"/>
</dbReference>
<name>A0A6H9YA52_9ACTN</name>
<comment type="caution">
    <text evidence="7">Lacks conserved residue(s) required for the propagation of feature annotation.</text>
</comment>
<keyword evidence="3 7" id="KW-0285">Flavoprotein</keyword>
<dbReference type="NCBIfam" id="TIGR00558">
    <property type="entry name" value="pdxH"/>
    <property type="match status" value="1"/>
</dbReference>
<evidence type="ECO:0000256" key="10">
    <source>
        <dbReference type="SAM" id="MobiDB-lite"/>
    </source>
</evidence>
<feature type="binding site" evidence="7 9">
    <location>
        <position position="98"/>
    </location>
    <ligand>
        <name>FMN</name>
        <dbReference type="ChEBI" id="CHEBI:58210"/>
    </ligand>
</feature>
<dbReference type="InterPro" id="IPR019740">
    <property type="entry name" value="Pyridox_Oxase_CS"/>
</dbReference>
<evidence type="ECO:0000256" key="4">
    <source>
        <dbReference type="ARBA" id="ARBA00022643"/>
    </source>
</evidence>
<feature type="domain" description="Pyridoxamine 5'-phosphate oxidase N-terminal" evidence="11">
    <location>
        <begin position="52"/>
        <end position="173"/>
    </location>
</feature>
<feature type="binding site" evidence="7 9">
    <location>
        <begin position="76"/>
        <end position="81"/>
    </location>
    <ligand>
        <name>FMN</name>
        <dbReference type="ChEBI" id="CHEBI:58210"/>
    </ligand>
</feature>
<dbReference type="OrthoDB" id="9780392at2"/>
<evidence type="ECO:0000256" key="9">
    <source>
        <dbReference type="PIRSR" id="PIRSR000190-2"/>
    </source>
</evidence>
<keyword evidence="14" id="KW-1185">Reference proteome</keyword>
<feature type="binding site" evidence="7 9">
    <location>
        <position position="220"/>
    </location>
    <ligand>
        <name>FMN</name>
        <dbReference type="ChEBI" id="CHEBI:58210"/>
    </ligand>
</feature>
<feature type="binding site" evidence="7 9">
    <location>
        <begin position="155"/>
        <end position="156"/>
    </location>
    <ligand>
        <name>FMN</name>
        <dbReference type="ChEBI" id="CHEBI:58210"/>
    </ligand>
</feature>
<dbReference type="Proteomes" id="UP000468735">
    <property type="component" value="Unassembled WGS sequence"/>
</dbReference>
<dbReference type="RefSeq" id="WP_151567427.1">
    <property type="nucleotide sequence ID" value="NZ_WBMT01000023.1"/>
</dbReference>
<dbReference type="InterPro" id="IPR012349">
    <property type="entry name" value="Split_barrel_FMN-bd"/>
</dbReference>
<dbReference type="Pfam" id="PF10590">
    <property type="entry name" value="PNP_phzG_C"/>
    <property type="match status" value="1"/>
</dbReference>
<dbReference type="PANTHER" id="PTHR10851:SF0">
    <property type="entry name" value="PYRIDOXINE-5'-PHOSPHATE OXIDASE"/>
    <property type="match status" value="1"/>
</dbReference>
<organism evidence="13 14">
    <name type="scientific">Actinomadura rudentiformis</name>
    <dbReference type="NCBI Taxonomy" id="359158"/>
    <lineage>
        <taxon>Bacteria</taxon>
        <taxon>Bacillati</taxon>
        <taxon>Actinomycetota</taxon>
        <taxon>Actinomycetes</taxon>
        <taxon>Streptosporangiales</taxon>
        <taxon>Thermomonosporaceae</taxon>
        <taxon>Actinomadura</taxon>
    </lineage>
</organism>
<reference evidence="13 14" key="1">
    <citation type="submission" date="2019-09" db="EMBL/GenBank/DDBJ databases">
        <title>Actinomadura physcomitrii sp. nov., a novel actinomycete isolated from moss [Physcomitrium sphaericum (Ludw) Fuernr].</title>
        <authorList>
            <person name="Zhuang X."/>
            <person name="Liu C."/>
        </authorList>
    </citation>
    <scope>NUCLEOTIDE SEQUENCE [LARGE SCALE GENOMIC DNA]</scope>
    <source>
        <strain evidence="13 14">HMC1</strain>
    </source>
</reference>
<feature type="binding site" evidence="7 9">
    <location>
        <position position="210"/>
    </location>
    <ligand>
        <name>FMN</name>
        <dbReference type="ChEBI" id="CHEBI:58210"/>
    </ligand>
</feature>
<dbReference type="EMBL" id="WBMT01000023">
    <property type="protein sequence ID" value="KAB2342071.1"/>
    <property type="molecule type" value="Genomic_DNA"/>
</dbReference>
<evidence type="ECO:0000256" key="7">
    <source>
        <dbReference type="HAMAP-Rule" id="MF_01629"/>
    </source>
</evidence>
<evidence type="ECO:0000259" key="11">
    <source>
        <dbReference type="Pfam" id="PF01243"/>
    </source>
</evidence>
<feature type="binding site" evidence="7 8">
    <location>
        <begin position="216"/>
        <end position="218"/>
    </location>
    <ligand>
        <name>substrate</name>
    </ligand>
</feature>
<evidence type="ECO:0000256" key="2">
    <source>
        <dbReference type="ARBA" id="ARBA00011738"/>
    </source>
</evidence>
<dbReference type="Pfam" id="PF01243">
    <property type="entry name" value="PNPOx_N"/>
    <property type="match status" value="1"/>
</dbReference>
<feature type="binding site" evidence="7 8">
    <location>
        <position position="146"/>
    </location>
    <ligand>
        <name>substrate</name>
    </ligand>
</feature>
<feature type="compositionally biased region" description="Basic and acidic residues" evidence="10">
    <location>
        <begin position="11"/>
        <end position="20"/>
    </location>
</feature>
<comment type="cofactor">
    <cofactor evidence="7 9">
        <name>FMN</name>
        <dbReference type="ChEBI" id="CHEBI:58210"/>
    </cofactor>
    <text evidence="7 9">Binds 1 FMN per subunit.</text>
</comment>
<evidence type="ECO:0000256" key="8">
    <source>
        <dbReference type="PIRSR" id="PIRSR000190-1"/>
    </source>
</evidence>
<dbReference type="InterPro" id="IPR011576">
    <property type="entry name" value="Pyridox_Oxase_N"/>
</dbReference>
<feature type="binding site" evidence="7 8">
    <location>
        <position position="81"/>
    </location>
    <ligand>
        <name>substrate</name>
    </ligand>
</feature>
<dbReference type="FunFam" id="2.30.110.10:FF:000020">
    <property type="entry name" value="PNPO isoform 11"/>
    <property type="match status" value="1"/>
</dbReference>
<feature type="binding site" evidence="7 9">
    <location>
        <begin position="91"/>
        <end position="92"/>
    </location>
    <ligand>
        <name>FMN</name>
        <dbReference type="ChEBI" id="CHEBI:58210"/>
    </ligand>
</feature>
<comment type="caution">
    <text evidence="13">The sequence shown here is derived from an EMBL/GenBank/DDBJ whole genome shotgun (WGS) entry which is preliminary data.</text>
</comment>
<dbReference type="PANTHER" id="PTHR10851">
    <property type="entry name" value="PYRIDOXINE-5-PHOSPHATE OXIDASE"/>
    <property type="match status" value="1"/>
</dbReference>
<dbReference type="GO" id="GO:0004733">
    <property type="term" value="F:pyridoxamine phosphate oxidase activity"/>
    <property type="evidence" value="ECO:0007669"/>
    <property type="project" value="UniProtKB-UniRule"/>
</dbReference>
<dbReference type="InterPro" id="IPR019576">
    <property type="entry name" value="Pyridoxamine_oxidase_dimer_C"/>
</dbReference>
<dbReference type="PROSITE" id="PS01064">
    <property type="entry name" value="PYRIDOX_OXIDASE"/>
    <property type="match status" value="1"/>
</dbReference>
<dbReference type="GO" id="GO:0010181">
    <property type="term" value="F:FMN binding"/>
    <property type="evidence" value="ECO:0007669"/>
    <property type="project" value="UniProtKB-UniRule"/>
</dbReference>
<dbReference type="HAMAP" id="MF_01629">
    <property type="entry name" value="PdxH"/>
    <property type="match status" value="1"/>
</dbReference>
<evidence type="ECO:0000256" key="5">
    <source>
        <dbReference type="ARBA" id="ARBA00023002"/>
    </source>
</evidence>
<dbReference type="EC" id="1.4.3.5" evidence="7"/>
<feature type="domain" description="Pyridoxine 5'-phosphate oxidase dimerisation C-terminal" evidence="12">
    <location>
        <begin position="197"/>
        <end position="237"/>
    </location>
</feature>
<protein>
    <recommendedName>
        <fullName evidence="7">Pyridoxine/pyridoxamine 5'-phosphate oxidase</fullName>
        <ecNumber evidence="7">1.4.3.5</ecNumber>
    </recommendedName>
    <alternativeName>
        <fullName evidence="7">PNP/PMP oxidase</fullName>
        <shortName evidence="7">PNPOx</shortName>
    </alternativeName>
    <alternativeName>
        <fullName evidence="7">Pyridoxal 5'-phosphate synthase</fullName>
    </alternativeName>
</protein>
<dbReference type="GO" id="GO:0008615">
    <property type="term" value="P:pyridoxine biosynthetic process"/>
    <property type="evidence" value="ECO:0007669"/>
    <property type="project" value="UniProtKB-UniRule"/>
</dbReference>
<evidence type="ECO:0000313" key="13">
    <source>
        <dbReference type="EMBL" id="KAB2342071.1"/>
    </source>
</evidence>
<proteinExistence type="inferred from homology"/>
<feature type="binding site" evidence="7 8">
    <location>
        <position position="142"/>
    </location>
    <ligand>
        <name>substrate</name>
    </ligand>
</feature>
<dbReference type="Gene3D" id="2.30.110.10">
    <property type="entry name" value="Electron Transport, Fmn-binding Protein, Chain A"/>
    <property type="match status" value="1"/>
</dbReference>
<evidence type="ECO:0000256" key="3">
    <source>
        <dbReference type="ARBA" id="ARBA00022630"/>
    </source>
</evidence>
<evidence type="ECO:0000259" key="12">
    <source>
        <dbReference type="Pfam" id="PF10590"/>
    </source>
</evidence>
<keyword evidence="4 7" id="KW-0288">FMN</keyword>
<keyword evidence="5 7" id="KW-0560">Oxidoreductase</keyword>
<comment type="catalytic activity">
    <reaction evidence="7">
        <text>pyridoxamine 5'-phosphate + O2 + H2O = pyridoxal 5'-phosphate + H2O2 + NH4(+)</text>
        <dbReference type="Rhea" id="RHEA:15817"/>
        <dbReference type="ChEBI" id="CHEBI:15377"/>
        <dbReference type="ChEBI" id="CHEBI:15379"/>
        <dbReference type="ChEBI" id="CHEBI:16240"/>
        <dbReference type="ChEBI" id="CHEBI:28938"/>
        <dbReference type="ChEBI" id="CHEBI:58451"/>
        <dbReference type="ChEBI" id="CHEBI:597326"/>
        <dbReference type="EC" id="1.4.3.5"/>
    </reaction>
</comment>
<sequence length="237" mass="25962">MHNALVGGSDAVDRPTPDPARLRRAYEGGELLESGVPDNPFELFDAWFADVAAAGLPEPNAMVLATASADGVPSARTVLLKGYGPGGFRFFTNLTSDKARDLAANPRAALVFPWHALHRQVRVVGRVEPLTHAENEAYFSTRPYGSQLGAWASHQSAVIANRDVLEARYAELTERWPDPAATADGPGGEGVPRPDFWGGYAVIPESVEFWQGRPDRLHDRLRYRHEDAGWILERLAP</sequence>
<dbReference type="AlphaFoldDB" id="A0A6H9YA52"/>
<dbReference type="UniPathway" id="UPA01068">
    <property type="reaction ID" value="UER00304"/>
</dbReference>
<evidence type="ECO:0000256" key="6">
    <source>
        <dbReference type="ARBA" id="ARBA00023096"/>
    </source>
</evidence>
<comment type="similarity">
    <text evidence="1 7">Belongs to the pyridoxamine 5'-phosphate oxidase family.</text>
</comment>
<comment type="function">
    <text evidence="7">Catalyzes the oxidation of either pyridoxine 5'-phosphate (PNP) or pyridoxamine 5'-phosphate (PMP) into pyridoxal 5'-phosphate (PLP).</text>
</comment>
<comment type="pathway">
    <text evidence="7">Cofactor metabolism; pyridoxal 5'-phosphate salvage; pyridoxal 5'-phosphate from pyridoxamine 5'-phosphate: step 1/1.</text>
</comment>
<accession>A0A6H9YA52</accession>
<comment type="pathway">
    <text evidence="7">Cofactor metabolism; pyridoxal 5'-phosphate salvage; pyridoxal 5'-phosphate from pyridoxine 5'-phosphate: step 1/1.</text>
</comment>
<evidence type="ECO:0000313" key="14">
    <source>
        <dbReference type="Proteomes" id="UP000468735"/>
    </source>
</evidence>